<dbReference type="PIRSF" id="PIRSF001365">
    <property type="entry name" value="DHDPS"/>
    <property type="match status" value="1"/>
</dbReference>
<gene>
    <name evidence="6" type="ORF">H9800_09820</name>
</gene>
<dbReference type="GO" id="GO:0008840">
    <property type="term" value="F:4-hydroxy-tetrahydrodipicolinate synthase activity"/>
    <property type="evidence" value="ECO:0007669"/>
    <property type="project" value="TreeGrafter"/>
</dbReference>
<dbReference type="Pfam" id="PF00701">
    <property type="entry name" value="DHDPS"/>
    <property type="match status" value="1"/>
</dbReference>
<organism evidence="6 7">
    <name type="scientific">Candidatus Microbacterium stercoravium</name>
    <dbReference type="NCBI Taxonomy" id="2838697"/>
    <lineage>
        <taxon>Bacteria</taxon>
        <taxon>Bacillati</taxon>
        <taxon>Actinomycetota</taxon>
        <taxon>Actinomycetes</taxon>
        <taxon>Micrococcales</taxon>
        <taxon>Microbacteriaceae</taxon>
        <taxon>Microbacterium</taxon>
    </lineage>
</organism>
<dbReference type="EMBL" id="DXAM01000140">
    <property type="protein sequence ID" value="HJA05138.1"/>
    <property type="molecule type" value="Genomic_DNA"/>
</dbReference>
<keyword evidence="2 3" id="KW-0456">Lyase</keyword>
<dbReference type="CDD" id="cd00408">
    <property type="entry name" value="DHDPS-like"/>
    <property type="match status" value="1"/>
</dbReference>
<feature type="active site" description="Proton donor/acceptor" evidence="4">
    <location>
        <position position="135"/>
    </location>
</feature>
<feature type="binding site" evidence="5">
    <location>
        <position position="46"/>
    </location>
    <ligand>
        <name>pyruvate</name>
        <dbReference type="ChEBI" id="CHEBI:15361"/>
    </ligand>
</feature>
<evidence type="ECO:0000313" key="6">
    <source>
        <dbReference type="EMBL" id="HJA05138.1"/>
    </source>
</evidence>
<evidence type="ECO:0000313" key="7">
    <source>
        <dbReference type="Proteomes" id="UP000824220"/>
    </source>
</evidence>
<dbReference type="PANTHER" id="PTHR12128:SF66">
    <property type="entry name" value="4-HYDROXY-2-OXOGLUTARATE ALDOLASE, MITOCHONDRIAL"/>
    <property type="match status" value="1"/>
</dbReference>
<accession>A0A9D2H5W1</accession>
<reference evidence="6" key="1">
    <citation type="journal article" date="2021" name="PeerJ">
        <title>Extensive microbial diversity within the chicken gut microbiome revealed by metagenomics and culture.</title>
        <authorList>
            <person name="Gilroy R."/>
            <person name="Ravi A."/>
            <person name="Getino M."/>
            <person name="Pursley I."/>
            <person name="Horton D.L."/>
            <person name="Alikhan N.F."/>
            <person name="Baker D."/>
            <person name="Gharbi K."/>
            <person name="Hall N."/>
            <person name="Watson M."/>
            <person name="Adriaenssens E.M."/>
            <person name="Foster-Nyarko E."/>
            <person name="Jarju S."/>
            <person name="Secka A."/>
            <person name="Antonio M."/>
            <person name="Oren A."/>
            <person name="Chaudhuri R.R."/>
            <person name="La Ragione R."/>
            <person name="Hildebrand F."/>
            <person name="Pallen M.J."/>
        </authorList>
    </citation>
    <scope>NUCLEOTIDE SEQUENCE</scope>
    <source>
        <strain evidence="6">ChiHjej8B7-3636</strain>
    </source>
</reference>
<evidence type="ECO:0000256" key="4">
    <source>
        <dbReference type="PIRSR" id="PIRSR001365-1"/>
    </source>
</evidence>
<feature type="binding site" evidence="5">
    <location>
        <position position="205"/>
    </location>
    <ligand>
        <name>pyruvate</name>
        <dbReference type="ChEBI" id="CHEBI:15361"/>
    </ligand>
</feature>
<evidence type="ECO:0000256" key="5">
    <source>
        <dbReference type="PIRSR" id="PIRSR001365-2"/>
    </source>
</evidence>
<dbReference type="Gene3D" id="3.20.20.70">
    <property type="entry name" value="Aldolase class I"/>
    <property type="match status" value="1"/>
</dbReference>
<comment type="similarity">
    <text evidence="1 3">Belongs to the DapA family.</text>
</comment>
<sequence length="289" mass="30760">MTRRDILTAIPTAFDADGSLDLEGSRAIFRYAARSGNEGAFVLGTTGEFPAIDDREFRDVVEAAIAELDDVTRVVVHVGAPSAFEAVRRVRIARELGAREFAAITPYYFVSSDEALYAYYAALSEAVGDGELYVYNYPKRTGNDVSPELLARIARLPNVVGVKASELTLDQIAAYRAAAPDGFVVYTGADRDLVAAGERGADGVVSGVSSVLPKPFRALAAAAESGDADRIASAQADVDDIVAIIGGDMPRMRAALRHLGVVDAHSRMSLDEPDQAALAEIARVCDQYA</sequence>
<dbReference type="AlphaFoldDB" id="A0A9D2H5W1"/>
<dbReference type="SUPFAM" id="SSF51569">
    <property type="entry name" value="Aldolase"/>
    <property type="match status" value="1"/>
</dbReference>
<feature type="active site" description="Schiff-base intermediate with substrate" evidence="4">
    <location>
        <position position="163"/>
    </location>
</feature>
<dbReference type="PRINTS" id="PR00146">
    <property type="entry name" value="DHPICSNTHASE"/>
</dbReference>
<evidence type="ECO:0000256" key="1">
    <source>
        <dbReference type="ARBA" id="ARBA00007592"/>
    </source>
</evidence>
<name>A0A9D2H5W1_9MICO</name>
<evidence type="ECO:0000256" key="3">
    <source>
        <dbReference type="PIRNR" id="PIRNR001365"/>
    </source>
</evidence>
<reference evidence="6" key="2">
    <citation type="submission" date="2021-04" db="EMBL/GenBank/DDBJ databases">
        <authorList>
            <person name="Gilroy R."/>
        </authorList>
    </citation>
    <scope>NUCLEOTIDE SEQUENCE</scope>
    <source>
        <strain evidence="6">ChiHjej8B7-3636</strain>
    </source>
</reference>
<comment type="caution">
    <text evidence="6">The sequence shown here is derived from an EMBL/GenBank/DDBJ whole genome shotgun (WGS) entry which is preliminary data.</text>
</comment>
<dbReference type="InterPro" id="IPR013785">
    <property type="entry name" value="Aldolase_TIM"/>
</dbReference>
<dbReference type="PANTHER" id="PTHR12128">
    <property type="entry name" value="DIHYDRODIPICOLINATE SYNTHASE"/>
    <property type="match status" value="1"/>
</dbReference>
<dbReference type="Proteomes" id="UP000824220">
    <property type="component" value="Unassembled WGS sequence"/>
</dbReference>
<evidence type="ECO:0000256" key="2">
    <source>
        <dbReference type="ARBA" id="ARBA00023239"/>
    </source>
</evidence>
<dbReference type="SMART" id="SM01130">
    <property type="entry name" value="DHDPS"/>
    <property type="match status" value="1"/>
</dbReference>
<dbReference type="InterPro" id="IPR002220">
    <property type="entry name" value="DapA-like"/>
</dbReference>
<protein>
    <submittedName>
        <fullName evidence="6">Dihydrodipicolinate synthase family protein</fullName>
    </submittedName>
</protein>
<proteinExistence type="inferred from homology"/>